<evidence type="ECO:0000313" key="1">
    <source>
        <dbReference type="EMBL" id="EWS79077.1"/>
    </source>
</evidence>
<name>Z9JMX0_9GAMM</name>
<protein>
    <submittedName>
        <fullName evidence="1">Uncharacterized protein</fullName>
    </submittedName>
</protein>
<gene>
    <name evidence="1" type="ORF">AF72_02305</name>
</gene>
<reference evidence="1 2" key="1">
    <citation type="journal article" date="2014" name="Genome Announc.">
        <title>Draft Genome Sequence of Xylella fastidiosa Pear Leaf Scorch Strain in Taiwan.</title>
        <authorList>
            <person name="Su C.C."/>
            <person name="Deng W.L."/>
            <person name="Jan F.J."/>
            <person name="Chang C.J."/>
            <person name="Huang H."/>
            <person name="Chen J."/>
        </authorList>
    </citation>
    <scope>NUCLEOTIDE SEQUENCE [LARGE SCALE GENOMIC DNA]</scope>
    <source>
        <strain evidence="1 2">PLS229</strain>
    </source>
</reference>
<dbReference type="AlphaFoldDB" id="Z9JMX0"/>
<organism evidence="1 2">
    <name type="scientific">Xylella taiwanensis</name>
    <dbReference type="NCBI Taxonomy" id="1444770"/>
    <lineage>
        <taxon>Bacteria</taxon>
        <taxon>Pseudomonadati</taxon>
        <taxon>Pseudomonadota</taxon>
        <taxon>Gammaproteobacteria</taxon>
        <taxon>Lysobacterales</taxon>
        <taxon>Lysobacteraceae</taxon>
        <taxon>Xylella</taxon>
    </lineage>
</organism>
<accession>Z9JMX0</accession>
<dbReference type="Proteomes" id="UP000020406">
    <property type="component" value="Unassembled WGS sequence"/>
</dbReference>
<sequence length="42" mass="4821">MSYTVLLMKVRNSDLVQITPRFENASKDAMSGMCILMVRITR</sequence>
<evidence type="ECO:0000313" key="2">
    <source>
        <dbReference type="Proteomes" id="UP000020406"/>
    </source>
</evidence>
<dbReference type="EMBL" id="JDSQ01000003">
    <property type="protein sequence ID" value="EWS79077.1"/>
    <property type="molecule type" value="Genomic_DNA"/>
</dbReference>
<proteinExistence type="predicted"/>
<comment type="caution">
    <text evidence="1">The sequence shown here is derived from an EMBL/GenBank/DDBJ whole genome shotgun (WGS) entry which is preliminary data.</text>
</comment>